<evidence type="ECO:0000313" key="2">
    <source>
        <dbReference type="EMBL" id="KAF7414101.1"/>
    </source>
</evidence>
<gene>
    <name evidence="2" type="ORF">HZH68_002590</name>
</gene>
<dbReference type="Gene3D" id="1.10.340.70">
    <property type="match status" value="1"/>
</dbReference>
<evidence type="ECO:0000259" key="1">
    <source>
        <dbReference type="Pfam" id="PF17921"/>
    </source>
</evidence>
<accession>A0A834U102</accession>
<comment type="caution">
    <text evidence="2">The sequence shown here is derived from an EMBL/GenBank/DDBJ whole genome shotgun (WGS) entry which is preliminary data.</text>
</comment>
<protein>
    <recommendedName>
        <fullName evidence="1">Integrase zinc-binding domain-containing protein</fullName>
    </recommendedName>
</protein>
<organism evidence="2 3">
    <name type="scientific">Vespula germanica</name>
    <name type="common">German yellow jacket</name>
    <name type="synonym">Paravespula germanica</name>
    <dbReference type="NCBI Taxonomy" id="30212"/>
    <lineage>
        <taxon>Eukaryota</taxon>
        <taxon>Metazoa</taxon>
        <taxon>Ecdysozoa</taxon>
        <taxon>Arthropoda</taxon>
        <taxon>Hexapoda</taxon>
        <taxon>Insecta</taxon>
        <taxon>Pterygota</taxon>
        <taxon>Neoptera</taxon>
        <taxon>Endopterygota</taxon>
        <taxon>Hymenoptera</taxon>
        <taxon>Apocrita</taxon>
        <taxon>Aculeata</taxon>
        <taxon>Vespoidea</taxon>
        <taxon>Vespidae</taxon>
        <taxon>Vespinae</taxon>
        <taxon>Vespula</taxon>
    </lineage>
</organism>
<feature type="domain" description="Integrase zinc-binding" evidence="1">
    <location>
        <begin position="71"/>
        <end position="128"/>
    </location>
</feature>
<proteinExistence type="predicted"/>
<dbReference type="EMBL" id="JACSDZ010000002">
    <property type="protein sequence ID" value="KAF7414101.1"/>
    <property type="molecule type" value="Genomic_DNA"/>
</dbReference>
<dbReference type="AlphaFoldDB" id="A0A834U102"/>
<evidence type="ECO:0000313" key="3">
    <source>
        <dbReference type="Proteomes" id="UP000617340"/>
    </source>
</evidence>
<dbReference type="Proteomes" id="UP000617340">
    <property type="component" value="Unassembled WGS sequence"/>
</dbReference>
<name>A0A834U102_VESGE</name>
<sequence length="161" mass="18742">MKKQFGTLVTPVLFLLVQEDFDGVLVKLKLVQRKDDAIKSLVEIVEQGGHEEYVVKNNLYRQKDGEVLIVVPKLVQEGIIRQTHEKGHFSADKTKKIIQGDYWFPKINSKVETQYIVRNCIHCVLAKRKQNKKEEYLHSIKKNNTAQRSPCQSCQRSSKRY</sequence>
<dbReference type="InterPro" id="IPR041588">
    <property type="entry name" value="Integrase_H2C2"/>
</dbReference>
<keyword evidence="3" id="KW-1185">Reference proteome</keyword>
<reference evidence="2" key="1">
    <citation type="journal article" date="2020" name="G3 (Bethesda)">
        <title>High-Quality Assemblies for Three Invasive Social Wasps from the &lt;i&gt;Vespula&lt;/i&gt; Genus.</title>
        <authorList>
            <person name="Harrop T.W.R."/>
            <person name="Guhlin J."/>
            <person name="McLaughlin G.M."/>
            <person name="Permina E."/>
            <person name="Stockwell P."/>
            <person name="Gilligan J."/>
            <person name="Le Lec M.F."/>
            <person name="Gruber M.A.M."/>
            <person name="Quinn O."/>
            <person name="Lovegrove M."/>
            <person name="Duncan E.J."/>
            <person name="Remnant E.J."/>
            <person name="Van Eeckhoven J."/>
            <person name="Graham B."/>
            <person name="Knapp R.A."/>
            <person name="Langford K.W."/>
            <person name="Kronenberg Z."/>
            <person name="Press M.O."/>
            <person name="Eacker S.M."/>
            <person name="Wilson-Rankin E.E."/>
            <person name="Purcell J."/>
            <person name="Lester P.J."/>
            <person name="Dearden P.K."/>
        </authorList>
    </citation>
    <scope>NUCLEOTIDE SEQUENCE</scope>
    <source>
        <strain evidence="2">Linc-1</strain>
    </source>
</reference>
<dbReference type="Pfam" id="PF17921">
    <property type="entry name" value="Integrase_H2C2"/>
    <property type="match status" value="1"/>
</dbReference>